<dbReference type="AlphaFoldDB" id="A0A1X7U1G1"/>
<evidence type="ECO:0000313" key="1">
    <source>
        <dbReference type="EnsemblMetazoa" id="Aqu2.1.21486_001"/>
    </source>
</evidence>
<evidence type="ECO:0008006" key="2">
    <source>
        <dbReference type="Google" id="ProtNLM"/>
    </source>
</evidence>
<accession>A0A1X7U1G1</accession>
<dbReference type="InterPro" id="IPR011043">
    <property type="entry name" value="Gal_Oxase/kelch_b-propeller"/>
</dbReference>
<reference evidence="1" key="1">
    <citation type="submission" date="2017-05" db="UniProtKB">
        <authorList>
            <consortium name="EnsemblMetazoa"/>
        </authorList>
    </citation>
    <scope>IDENTIFICATION</scope>
</reference>
<protein>
    <recommendedName>
        <fullName evidence="2">Death domain-containing protein</fullName>
    </recommendedName>
</protein>
<proteinExistence type="predicted"/>
<dbReference type="EnsemblMetazoa" id="Aqu2.1.21486_001">
    <property type="protein sequence ID" value="Aqu2.1.21486_001"/>
    <property type="gene ID" value="Aqu2.1.21486"/>
</dbReference>
<dbReference type="OrthoDB" id="432528at2759"/>
<dbReference type="PANTHER" id="PTHR23244">
    <property type="entry name" value="KELCH REPEAT DOMAIN"/>
    <property type="match status" value="1"/>
</dbReference>
<dbReference type="SUPFAM" id="SSF50965">
    <property type="entry name" value="Galactose oxidase, central domain"/>
    <property type="match status" value="1"/>
</dbReference>
<organism evidence="1">
    <name type="scientific">Amphimedon queenslandica</name>
    <name type="common">Sponge</name>
    <dbReference type="NCBI Taxonomy" id="400682"/>
    <lineage>
        <taxon>Eukaryota</taxon>
        <taxon>Metazoa</taxon>
        <taxon>Porifera</taxon>
        <taxon>Demospongiae</taxon>
        <taxon>Heteroscleromorpha</taxon>
        <taxon>Haplosclerida</taxon>
        <taxon>Niphatidae</taxon>
        <taxon>Amphimedon</taxon>
    </lineage>
</organism>
<dbReference type="Gene3D" id="2.120.10.80">
    <property type="entry name" value="Kelch-type beta propeller"/>
    <property type="match status" value="2"/>
</dbReference>
<dbReference type="Pfam" id="PF24681">
    <property type="entry name" value="Kelch_KLHDC2_KLHL20_DRC7"/>
    <property type="match status" value="1"/>
</dbReference>
<sequence length="397" mass="44157">MWSGEQYDLPAVHNNEAKKSICSVVEVCHVPTGTWVQKPTTGDPPLGIGQYAAAVSTNETFFYGGGCGHDECYHNSLCSFNVDTFNWKELSPTTSHHGPMMKGACGTITLRINDEDYLAVIGGWGPLHNNTPPQPGAKYSGTHVQYCNEKCKKFSNPGGSVQWPQARDAHSSVLINCSSGPHLLVVGGYRTSDCWLLNINKMKWEKLTNIPESVTNRYWHSLSVWSEIQTTHWIIEFGGKRCGSHRSLLSDTTFIEIISSTGDLVVESVLDIDEYNQRRILEGLTKVTVAHIKDAASDKNILDKKPQKGDLLRLFKSSFAHYSTIGTALNVQVDDLLQSPMSASDKLILVFQRWIDSNRGVTWRTVLQVCEDFPDQLGQAKAKVEGFLSSDRARDNY</sequence>
<name>A0A1X7U1G1_AMPQE</name>
<dbReference type="InParanoid" id="A0A1X7U1G1"/>
<dbReference type="InterPro" id="IPR015915">
    <property type="entry name" value="Kelch-typ_b-propeller"/>
</dbReference>